<dbReference type="EC" id="2.7.13.3" evidence="3"/>
<sequence length="486" mass="54361">MKVTLKFVIVLIVVLFAIRTFEGFLTVKRETKRLNTDIQRDALLLKNIITASVQSTWVSNGREQAIKLTDKFNMDEHPIHISWKPFEGHDGLNSQFDEGTLNKLKNGETVSLRQQRSKRGKVQYFFIPLDIPQADGVIQLAETLNERSRYLQNAWTREAIAGSMAFSLSGAVMFLLGFAIIGRPLNKLQDRIKGIGEGDMESRLVLRGHDELTALAGCLNDMCTKLHTAWQREITETKKRIAIMEQMRHMDRLTTIGRLASGVAHELGTPLNVISGRAGMIKDRVEILKNEQIQDNAEKIKLQAMRMTNIIRHLLDFARQTPPKRVKTNGGDVVRQAVELVNCLGYKANARMKLPQDTSSLVVDIDPVQIQQVATNLIENALQAMPEGGNVFVTVKSVPASPPEGVESHKGHFLQITVKDHGIGISDEYLDKIFDPFFTTKEVGNGTGLGLSITYGIVREHSGWIDVMSEEGKGSCFTVYIPQEFL</sequence>
<feature type="domain" description="Histidine kinase" evidence="8">
    <location>
        <begin position="262"/>
        <end position="485"/>
    </location>
</feature>
<dbReference type="RefSeq" id="WP_146683965.1">
    <property type="nucleotide sequence ID" value="NZ_CP019646.1"/>
</dbReference>
<dbReference type="PROSITE" id="PS50885">
    <property type="entry name" value="HAMP"/>
    <property type="match status" value="1"/>
</dbReference>
<name>A0A1Q2MGL4_9BACT</name>
<dbReference type="SMART" id="SM00304">
    <property type="entry name" value="HAMP"/>
    <property type="match status" value="1"/>
</dbReference>
<dbReference type="Pfam" id="PF00512">
    <property type="entry name" value="HisKA"/>
    <property type="match status" value="1"/>
</dbReference>
<keyword evidence="7" id="KW-0812">Transmembrane</keyword>
<evidence type="ECO:0000259" key="8">
    <source>
        <dbReference type="PROSITE" id="PS50109"/>
    </source>
</evidence>
<evidence type="ECO:0000256" key="4">
    <source>
        <dbReference type="ARBA" id="ARBA00022553"/>
    </source>
</evidence>
<comment type="catalytic activity">
    <reaction evidence="1">
        <text>ATP + protein L-histidine = ADP + protein N-phospho-L-histidine.</text>
        <dbReference type="EC" id="2.7.13.3"/>
    </reaction>
</comment>
<accession>A0A1Q2MGL4</accession>
<keyword evidence="7" id="KW-1133">Transmembrane helix</keyword>
<comment type="subcellular location">
    <subcellularLocation>
        <location evidence="2">Membrane</location>
    </subcellularLocation>
</comment>
<dbReference type="PROSITE" id="PS50109">
    <property type="entry name" value="HIS_KIN"/>
    <property type="match status" value="1"/>
</dbReference>
<dbReference type="InterPro" id="IPR005467">
    <property type="entry name" value="His_kinase_dom"/>
</dbReference>
<dbReference type="SUPFAM" id="SSF158472">
    <property type="entry name" value="HAMP domain-like"/>
    <property type="match status" value="1"/>
</dbReference>
<dbReference type="Gene3D" id="1.10.287.130">
    <property type="match status" value="1"/>
</dbReference>
<dbReference type="SUPFAM" id="SSF47384">
    <property type="entry name" value="Homodimeric domain of signal transducing histidine kinase"/>
    <property type="match status" value="1"/>
</dbReference>
<dbReference type="Gene3D" id="6.10.340.10">
    <property type="match status" value="1"/>
</dbReference>
<feature type="domain" description="HAMP" evidence="9">
    <location>
        <begin position="179"/>
        <end position="231"/>
    </location>
</feature>
<evidence type="ECO:0000256" key="3">
    <source>
        <dbReference type="ARBA" id="ARBA00012438"/>
    </source>
</evidence>
<organism evidence="10 11">
    <name type="scientific">Limihaloglobus sulfuriphilus</name>
    <dbReference type="NCBI Taxonomy" id="1851148"/>
    <lineage>
        <taxon>Bacteria</taxon>
        <taxon>Pseudomonadati</taxon>
        <taxon>Planctomycetota</taxon>
        <taxon>Phycisphaerae</taxon>
        <taxon>Sedimentisphaerales</taxon>
        <taxon>Sedimentisphaeraceae</taxon>
        <taxon>Limihaloglobus</taxon>
    </lineage>
</organism>
<dbReference type="SMART" id="SM00387">
    <property type="entry name" value="HATPase_c"/>
    <property type="match status" value="1"/>
</dbReference>
<evidence type="ECO:0000313" key="10">
    <source>
        <dbReference type="EMBL" id="AQQ71820.1"/>
    </source>
</evidence>
<dbReference type="STRING" id="1851148.SMSP2_02199"/>
<keyword evidence="5 10" id="KW-0808">Transferase</keyword>
<evidence type="ECO:0000313" key="11">
    <source>
        <dbReference type="Proteomes" id="UP000188181"/>
    </source>
</evidence>
<keyword evidence="7" id="KW-0472">Membrane</keyword>
<dbReference type="Gene3D" id="3.30.565.10">
    <property type="entry name" value="Histidine kinase-like ATPase, C-terminal domain"/>
    <property type="match status" value="1"/>
</dbReference>
<dbReference type="PANTHER" id="PTHR43065:SF42">
    <property type="entry name" value="TWO-COMPONENT SENSOR PPRA"/>
    <property type="match status" value="1"/>
</dbReference>
<dbReference type="Proteomes" id="UP000188181">
    <property type="component" value="Chromosome"/>
</dbReference>
<keyword evidence="4" id="KW-0597">Phosphoprotein</keyword>
<evidence type="ECO:0000256" key="6">
    <source>
        <dbReference type="ARBA" id="ARBA00022777"/>
    </source>
</evidence>
<dbReference type="CDD" id="cd00082">
    <property type="entry name" value="HisKA"/>
    <property type="match status" value="1"/>
</dbReference>
<dbReference type="InterPro" id="IPR004358">
    <property type="entry name" value="Sig_transdc_His_kin-like_C"/>
</dbReference>
<dbReference type="SUPFAM" id="SSF55874">
    <property type="entry name" value="ATPase domain of HSP90 chaperone/DNA topoisomerase II/histidine kinase"/>
    <property type="match status" value="1"/>
</dbReference>
<dbReference type="PANTHER" id="PTHR43065">
    <property type="entry name" value="SENSOR HISTIDINE KINASE"/>
    <property type="match status" value="1"/>
</dbReference>
<dbReference type="Pfam" id="PF00672">
    <property type="entry name" value="HAMP"/>
    <property type="match status" value="1"/>
</dbReference>
<dbReference type="OrthoDB" id="226486at2"/>
<dbReference type="EMBL" id="CP019646">
    <property type="protein sequence ID" value="AQQ71820.1"/>
    <property type="molecule type" value="Genomic_DNA"/>
</dbReference>
<feature type="transmembrane region" description="Helical" evidence="7">
    <location>
        <begin position="159"/>
        <end position="181"/>
    </location>
</feature>
<reference evidence="11" key="1">
    <citation type="submission" date="2017-02" db="EMBL/GenBank/DDBJ databases">
        <title>Comparative genomics and description of representatives of a novel lineage of planctomycetes thriving in anoxic sediments.</title>
        <authorList>
            <person name="Spring S."/>
            <person name="Bunk B."/>
            <person name="Sproer C."/>
        </authorList>
    </citation>
    <scope>NUCLEOTIDE SEQUENCE [LARGE SCALE GENOMIC DNA]</scope>
    <source>
        <strain evidence="11">SM-Chi-D1</strain>
    </source>
</reference>
<evidence type="ECO:0000256" key="7">
    <source>
        <dbReference type="SAM" id="Phobius"/>
    </source>
</evidence>
<evidence type="ECO:0000256" key="1">
    <source>
        <dbReference type="ARBA" id="ARBA00000085"/>
    </source>
</evidence>
<dbReference type="InterPro" id="IPR036890">
    <property type="entry name" value="HATPase_C_sf"/>
</dbReference>
<dbReference type="InterPro" id="IPR003660">
    <property type="entry name" value="HAMP_dom"/>
</dbReference>
<dbReference type="InterPro" id="IPR036097">
    <property type="entry name" value="HisK_dim/P_sf"/>
</dbReference>
<dbReference type="PRINTS" id="PR00344">
    <property type="entry name" value="BCTRLSENSOR"/>
</dbReference>
<evidence type="ECO:0000256" key="5">
    <source>
        <dbReference type="ARBA" id="ARBA00022679"/>
    </source>
</evidence>
<protein>
    <recommendedName>
        <fullName evidence="3">histidine kinase</fullName>
        <ecNumber evidence="3">2.7.13.3</ecNumber>
    </recommendedName>
</protein>
<dbReference type="AlphaFoldDB" id="A0A1Q2MGL4"/>
<dbReference type="GO" id="GO:0000155">
    <property type="term" value="F:phosphorelay sensor kinase activity"/>
    <property type="evidence" value="ECO:0007669"/>
    <property type="project" value="InterPro"/>
</dbReference>
<dbReference type="GO" id="GO:0016020">
    <property type="term" value="C:membrane"/>
    <property type="evidence" value="ECO:0007669"/>
    <property type="project" value="UniProtKB-SubCell"/>
</dbReference>
<dbReference type="SMART" id="SM00388">
    <property type="entry name" value="HisKA"/>
    <property type="match status" value="1"/>
</dbReference>
<proteinExistence type="predicted"/>
<gene>
    <name evidence="10" type="primary">kinE</name>
    <name evidence="10" type="ORF">SMSP2_02199</name>
</gene>
<keyword evidence="11" id="KW-1185">Reference proteome</keyword>
<dbReference type="KEGG" id="pbas:SMSP2_02199"/>
<dbReference type="CDD" id="cd06225">
    <property type="entry name" value="HAMP"/>
    <property type="match status" value="1"/>
</dbReference>
<evidence type="ECO:0000259" key="9">
    <source>
        <dbReference type="PROSITE" id="PS50885"/>
    </source>
</evidence>
<dbReference type="InterPro" id="IPR003594">
    <property type="entry name" value="HATPase_dom"/>
</dbReference>
<evidence type="ECO:0000256" key="2">
    <source>
        <dbReference type="ARBA" id="ARBA00004370"/>
    </source>
</evidence>
<dbReference type="InterPro" id="IPR003661">
    <property type="entry name" value="HisK_dim/P_dom"/>
</dbReference>
<keyword evidence="6 10" id="KW-0418">Kinase</keyword>
<dbReference type="Pfam" id="PF02518">
    <property type="entry name" value="HATPase_c"/>
    <property type="match status" value="1"/>
</dbReference>